<keyword evidence="1" id="KW-0732">Signal</keyword>
<dbReference type="AlphaFoldDB" id="A0AB34JJ17"/>
<keyword evidence="3" id="KW-1185">Reference proteome</keyword>
<proteinExistence type="predicted"/>
<evidence type="ECO:0000256" key="1">
    <source>
        <dbReference type="SAM" id="SignalP"/>
    </source>
</evidence>
<feature type="signal peptide" evidence="1">
    <location>
        <begin position="1"/>
        <end position="19"/>
    </location>
</feature>
<name>A0AB34JJ17_PRYPA</name>
<organism evidence="2 3">
    <name type="scientific">Prymnesium parvum</name>
    <name type="common">Toxic golden alga</name>
    <dbReference type="NCBI Taxonomy" id="97485"/>
    <lineage>
        <taxon>Eukaryota</taxon>
        <taxon>Haptista</taxon>
        <taxon>Haptophyta</taxon>
        <taxon>Prymnesiophyceae</taxon>
        <taxon>Prymnesiales</taxon>
        <taxon>Prymnesiaceae</taxon>
        <taxon>Prymnesium</taxon>
    </lineage>
</organism>
<feature type="chain" id="PRO_5044227832" evidence="1">
    <location>
        <begin position="20"/>
        <end position="318"/>
    </location>
</feature>
<sequence>MARTYLLAVALLWSTRLQCAPFKILYVSDTYVEGVEGRGYNATSSGGTLTDTLHRLSPDLLVYAGNVFGGKDLAYSLSMRVLFRIGADTPSFPRAANSSRSIPWAHGPQMLRFASAIDRGLASASSSYDMVDILASSATHAVLTHHQPFIAGRAWLFDVGPFNSSSHEGRLGTTALLPTLQELSRSLARESAEVDLAAMLHCVPSLSAKAVLHLPLLEHAYASLDRLNQTEGDILVARACGEPALRHFCSVWEGIQLCVMDSSAYVLPLHQHAWRRNIRLFELRSACVAGKAVCEILRSSADGYEGKTLPVAPCVCAE</sequence>
<dbReference type="Proteomes" id="UP001515480">
    <property type="component" value="Unassembled WGS sequence"/>
</dbReference>
<evidence type="ECO:0000313" key="3">
    <source>
        <dbReference type="Proteomes" id="UP001515480"/>
    </source>
</evidence>
<gene>
    <name evidence="2" type="ORF">AB1Y20_022328</name>
</gene>
<dbReference type="EMBL" id="JBGBPQ010000008">
    <property type="protein sequence ID" value="KAL1520762.1"/>
    <property type="molecule type" value="Genomic_DNA"/>
</dbReference>
<reference evidence="2 3" key="1">
    <citation type="journal article" date="2024" name="Science">
        <title>Giant polyketide synthase enzymes in the biosynthesis of giant marine polyether toxins.</title>
        <authorList>
            <person name="Fallon T.R."/>
            <person name="Shende V.V."/>
            <person name="Wierzbicki I.H."/>
            <person name="Pendleton A.L."/>
            <person name="Watervoot N.F."/>
            <person name="Auber R.P."/>
            <person name="Gonzalez D.J."/>
            <person name="Wisecaver J.H."/>
            <person name="Moore B.S."/>
        </authorList>
    </citation>
    <scope>NUCLEOTIDE SEQUENCE [LARGE SCALE GENOMIC DNA]</scope>
    <source>
        <strain evidence="2 3">12B1</strain>
    </source>
</reference>
<evidence type="ECO:0000313" key="2">
    <source>
        <dbReference type="EMBL" id="KAL1520762.1"/>
    </source>
</evidence>
<accession>A0AB34JJ17</accession>
<protein>
    <submittedName>
        <fullName evidence="2">Uncharacterized protein</fullName>
    </submittedName>
</protein>
<comment type="caution">
    <text evidence="2">The sequence shown here is derived from an EMBL/GenBank/DDBJ whole genome shotgun (WGS) entry which is preliminary data.</text>
</comment>